<evidence type="ECO:0000313" key="4">
    <source>
        <dbReference type="EMBL" id="SDZ00242.1"/>
    </source>
</evidence>
<dbReference type="InterPro" id="IPR056102">
    <property type="entry name" value="DUF7685"/>
</dbReference>
<protein>
    <submittedName>
        <fullName evidence="4">Uncharacterized protein</fullName>
    </submittedName>
</protein>
<dbReference type="Pfam" id="PF24734">
    <property type="entry name" value="DUF7685"/>
    <property type="match status" value="1"/>
</dbReference>
<keyword evidence="5" id="KW-1185">Reference proteome</keyword>
<evidence type="ECO:0000259" key="2">
    <source>
        <dbReference type="Pfam" id="PF24735"/>
    </source>
</evidence>
<dbReference type="InterPro" id="IPR056130">
    <property type="entry name" value="DUF7713"/>
</dbReference>
<dbReference type="STRING" id="415015.SAMN05660462_01504"/>
<proteinExistence type="predicted"/>
<reference evidence="4 5" key="1">
    <citation type="submission" date="2016-10" db="EMBL/GenBank/DDBJ databases">
        <authorList>
            <person name="de Groot N.N."/>
        </authorList>
    </citation>
    <scope>NUCLEOTIDE SEQUENCE [LARGE SCALE GENOMIC DNA]</scope>
    <source>
        <strain evidence="4 5">DSM 21650</strain>
    </source>
</reference>
<dbReference type="Proteomes" id="UP000198625">
    <property type="component" value="Unassembled WGS sequence"/>
</dbReference>
<organism evidence="4 5">
    <name type="scientific">Proteiniborus ethanoligenes</name>
    <dbReference type="NCBI Taxonomy" id="415015"/>
    <lineage>
        <taxon>Bacteria</taxon>
        <taxon>Bacillati</taxon>
        <taxon>Bacillota</taxon>
        <taxon>Clostridia</taxon>
        <taxon>Eubacteriales</taxon>
        <taxon>Proteiniborus</taxon>
    </lineage>
</organism>
<dbReference type="OrthoDB" id="7601802at2"/>
<feature type="domain" description="DUF7686" evidence="2">
    <location>
        <begin position="50"/>
        <end position="121"/>
    </location>
</feature>
<dbReference type="EMBL" id="FNQE01000014">
    <property type="protein sequence ID" value="SDZ00242.1"/>
    <property type="molecule type" value="Genomic_DNA"/>
</dbReference>
<dbReference type="AlphaFoldDB" id="A0A1H3PGF8"/>
<gene>
    <name evidence="4" type="ORF">SAMN05660462_01504</name>
</gene>
<sequence>MERCQWCGKDSSGYGMVVLTIKEGEPSQSICEDCYNRYMADMLGVEDYKDFENEAIFKDCDGIDHCFQIGKKIHPTGICWETIEFIEEDKVGYSFEIHQEFEEDSNDALKRLYEKIKKGLSQKYIKREVFQGYELISFKENLVEGRIEWDDRYDDRTPKFIIDGQEYSLEELGRMMMSCEGWNFKLEIIEPTE</sequence>
<dbReference type="InterPro" id="IPR056103">
    <property type="entry name" value="DUF7686"/>
</dbReference>
<dbReference type="Pfam" id="PF24735">
    <property type="entry name" value="DUF7686"/>
    <property type="match status" value="1"/>
</dbReference>
<evidence type="ECO:0000259" key="1">
    <source>
        <dbReference type="Pfam" id="PF24734"/>
    </source>
</evidence>
<accession>A0A1H3PGF8</accession>
<evidence type="ECO:0000313" key="5">
    <source>
        <dbReference type="Proteomes" id="UP000198625"/>
    </source>
</evidence>
<name>A0A1H3PGF8_9FIRM</name>
<feature type="domain" description="DUF7685" evidence="1">
    <location>
        <begin position="3"/>
        <end position="46"/>
    </location>
</feature>
<dbReference type="RefSeq" id="WP_091729338.1">
    <property type="nucleotide sequence ID" value="NZ_FNQE01000014.1"/>
</dbReference>
<dbReference type="Pfam" id="PF24828">
    <property type="entry name" value="DUF7713"/>
    <property type="match status" value="1"/>
</dbReference>
<evidence type="ECO:0000259" key="3">
    <source>
        <dbReference type="Pfam" id="PF24828"/>
    </source>
</evidence>
<feature type="domain" description="DUF7713" evidence="3">
    <location>
        <begin position="132"/>
        <end position="193"/>
    </location>
</feature>